<feature type="domain" description="F-box" evidence="1">
    <location>
        <begin position="74"/>
        <end position="121"/>
    </location>
</feature>
<keyword evidence="3" id="KW-1185">Reference proteome</keyword>
<dbReference type="EMBL" id="PDUG01000007">
    <property type="protein sequence ID" value="PIC14701.1"/>
    <property type="molecule type" value="Genomic_DNA"/>
</dbReference>
<dbReference type="AlphaFoldDB" id="A0A2G5SIK1"/>
<name>A0A2G5SIK1_9PELO</name>
<gene>
    <name evidence="2" type="ORF">B9Z55_026923</name>
</gene>
<dbReference type="PANTHER" id="PTHR23015:SF4">
    <property type="entry name" value="DUF38 DOMAIN-CONTAINING PROTEIN-RELATED"/>
    <property type="match status" value="1"/>
</dbReference>
<dbReference type="Proteomes" id="UP000230233">
    <property type="component" value="Unassembled WGS sequence"/>
</dbReference>
<dbReference type="GO" id="GO:0045087">
    <property type="term" value="P:innate immune response"/>
    <property type="evidence" value="ECO:0007669"/>
    <property type="project" value="TreeGrafter"/>
</dbReference>
<reference evidence="3" key="1">
    <citation type="submission" date="2017-10" db="EMBL/GenBank/DDBJ databases">
        <title>Rapid genome shrinkage in a self-fertile nematode reveals novel sperm competition proteins.</title>
        <authorList>
            <person name="Yin D."/>
            <person name="Schwarz E.M."/>
            <person name="Thomas C.G."/>
            <person name="Felde R.L."/>
            <person name="Korf I.F."/>
            <person name="Cutter A.D."/>
            <person name="Schartner C.M."/>
            <person name="Ralston E.J."/>
            <person name="Meyer B.J."/>
            <person name="Haag E.S."/>
        </authorList>
    </citation>
    <scope>NUCLEOTIDE SEQUENCE [LARGE SCALE GENOMIC DNA]</scope>
    <source>
        <strain evidence="3">JU1422</strain>
    </source>
</reference>
<evidence type="ECO:0000313" key="3">
    <source>
        <dbReference type="Proteomes" id="UP000230233"/>
    </source>
</evidence>
<protein>
    <recommendedName>
        <fullName evidence="1">F-box domain-containing protein</fullName>
    </recommendedName>
</protein>
<dbReference type="PROSITE" id="PS50181">
    <property type="entry name" value="FBOX"/>
    <property type="match status" value="1"/>
</dbReference>
<dbReference type="PANTHER" id="PTHR23015">
    <property type="entry name" value="UNCHARACTERIZED C.ELEGANS PROTEIN"/>
    <property type="match status" value="1"/>
</dbReference>
<dbReference type="InterPro" id="IPR001810">
    <property type="entry name" value="F-box_dom"/>
</dbReference>
<proteinExistence type="predicted"/>
<dbReference type="Pfam" id="PF17906">
    <property type="entry name" value="HTH_48"/>
    <property type="match status" value="1"/>
</dbReference>
<accession>A0A2G5SIK1</accession>
<sequence>MEQPSAAVENNDHDLRTCILNDAVQKIPIFESYRNFCKTVGQDAMEYPVFEFWYYRFYHKQLDFDYDRSADPVPKTIMDLPVKLMYKIMENLDELERTYLRSMNKSMKDIADSRVPVFEKIDICVFEEFLEWYLDDKLFGGCYKEENGCTAYIPNKSEIKSEKSFMEKGMKYLTSLFRIPKIQVHHLELSSFKGSPTLNDDLLPVPFHAKSVKLHVFDMDQAFLFLSTMNPGELESINLEASSKLKRGQILIFFETEQFKQAKHVELEGYLNENDLLKFSHLKSFKCDLVALEPVDFQRVREIVSTFEKFESCELKRIDIDDKFQIRTISQALGEDVPFGPLLNTITHSYQIPESNEFLKFEIEDKEYYCIIKIVKIR</sequence>
<dbReference type="CDD" id="cd22150">
    <property type="entry name" value="F-box_CeFBXA-like"/>
    <property type="match status" value="1"/>
</dbReference>
<organism evidence="2 3">
    <name type="scientific">Caenorhabditis nigoni</name>
    <dbReference type="NCBI Taxonomy" id="1611254"/>
    <lineage>
        <taxon>Eukaryota</taxon>
        <taxon>Metazoa</taxon>
        <taxon>Ecdysozoa</taxon>
        <taxon>Nematoda</taxon>
        <taxon>Chromadorea</taxon>
        <taxon>Rhabditida</taxon>
        <taxon>Rhabditina</taxon>
        <taxon>Rhabditomorpha</taxon>
        <taxon>Rhabditoidea</taxon>
        <taxon>Rhabditidae</taxon>
        <taxon>Peloderinae</taxon>
        <taxon>Caenorhabditis</taxon>
    </lineage>
</organism>
<dbReference type="Pfam" id="PF01827">
    <property type="entry name" value="FTH"/>
    <property type="match status" value="1"/>
</dbReference>
<dbReference type="InterPro" id="IPR040161">
    <property type="entry name" value="FB224"/>
</dbReference>
<evidence type="ECO:0000259" key="1">
    <source>
        <dbReference type="PROSITE" id="PS50181"/>
    </source>
</evidence>
<evidence type="ECO:0000313" key="2">
    <source>
        <dbReference type="EMBL" id="PIC14701.1"/>
    </source>
</evidence>
<dbReference type="InterPro" id="IPR041426">
    <property type="entry name" value="Mos1_HTH"/>
</dbReference>
<dbReference type="OrthoDB" id="10640040at2759"/>
<comment type="caution">
    <text evidence="2">The sequence shown here is derived from an EMBL/GenBank/DDBJ whole genome shotgun (WGS) entry which is preliminary data.</text>
</comment>
<dbReference type="InterPro" id="IPR002900">
    <property type="entry name" value="DUF38/FTH_CAE_spp"/>
</dbReference>